<reference evidence="1 2" key="1">
    <citation type="submission" date="2018-01" db="EMBL/GenBank/DDBJ databases">
        <title>Novel co-symbiosis in the lucinid bivalve Phacoides pectinatus.</title>
        <authorList>
            <person name="Lim S.J."/>
            <person name="Davis B.G."/>
            <person name="Gill D.E."/>
            <person name="Engel A.S."/>
            <person name="Anderson L.C."/>
            <person name="Campbell B.J."/>
        </authorList>
    </citation>
    <scope>NUCLEOTIDE SEQUENCE [LARGE SCALE GENOMIC DNA]</scope>
    <source>
        <strain evidence="1">N3_P5</strain>
    </source>
</reference>
<accession>A0A657Q2T8</accession>
<name>A0A657Q2T8_9GAMM</name>
<evidence type="ECO:0000313" key="1">
    <source>
        <dbReference type="EMBL" id="PUD99019.1"/>
    </source>
</evidence>
<protein>
    <submittedName>
        <fullName evidence="1">DUF3581 domain-containing protein</fullName>
    </submittedName>
</protein>
<dbReference type="AlphaFoldDB" id="A0A657Q2T8"/>
<comment type="caution">
    <text evidence="1">The sequence shown here is derived from an EMBL/GenBank/DDBJ whole genome shotgun (WGS) entry which is preliminary data.</text>
</comment>
<dbReference type="Proteomes" id="UP000250928">
    <property type="component" value="Unassembled WGS sequence"/>
</dbReference>
<dbReference type="EMBL" id="PQCO01000274">
    <property type="protein sequence ID" value="PUD99019.1"/>
    <property type="molecule type" value="Genomic_DNA"/>
</dbReference>
<evidence type="ECO:0000313" key="2">
    <source>
        <dbReference type="Proteomes" id="UP000250928"/>
    </source>
</evidence>
<gene>
    <name evidence="1" type="ORF">C3L24_11605</name>
</gene>
<dbReference type="InterPro" id="IPR021974">
    <property type="entry name" value="DUF3581"/>
</dbReference>
<sequence>MQLENYVIKNGSGIRFTREQASHFAKDIAGDFNPLHDADGKLFCVPGDLLFAIALNHYGLSRHMRFVFSGMVGDETALRLPDGDAAHLVFTDDNGREYLSIERSGECSREPDQVRDLTCGYVTFSGKAFPDILVPLMRRHDTMINPGRPLVIYESMEIDLEHLAFSSPELRLSDSVFEINGKKGDIRLGFDVVCNGETVGRGAKYMLVRGLRPFDEAQMSALVEQYAGRKR</sequence>
<dbReference type="Pfam" id="PF12119">
    <property type="entry name" value="DUF3581"/>
    <property type="match status" value="1"/>
</dbReference>
<proteinExistence type="predicted"/>
<organism evidence="1 2">
    <name type="scientific">Candidatus Sedimenticola endophacoides</name>
    <dbReference type="NCBI Taxonomy" id="2548426"/>
    <lineage>
        <taxon>Bacteria</taxon>
        <taxon>Pseudomonadati</taxon>
        <taxon>Pseudomonadota</taxon>
        <taxon>Gammaproteobacteria</taxon>
        <taxon>Chromatiales</taxon>
        <taxon>Sedimenticolaceae</taxon>
        <taxon>Sedimenticola</taxon>
    </lineage>
</organism>